<evidence type="ECO:0000313" key="2">
    <source>
        <dbReference type="RefSeq" id="XP_075086378.1"/>
    </source>
</evidence>
<dbReference type="Proteomes" id="UP000790787">
    <property type="component" value="Chromosome 14"/>
</dbReference>
<proteinExistence type="predicted"/>
<dbReference type="RefSeq" id="XP_075086378.1">
    <property type="nucleotide sequence ID" value="XM_075230277.1"/>
</dbReference>
<sequence length="235" mass="27303">MYKLVTKIIVNRIKYVLNNIIGPTQASFLSNRRAANNAIVVHEYINHFQKMKGKNANMILKVDLEKAFDRIEWSFIKDSCSSSIFQRLSRNIKEAVRNNSWFLISINRSGHMISHLFFADDLTLFARANNKNYHAILRALGEFNNASGQKDLNSISYLVPHEISTIIQRTSIPLNAKANDKLIRKLIPTGIFSCRPAYNFIAFNFTGNPDQEDLYDWIWKLKVPNKIKFFTWMMH</sequence>
<protein>
    <submittedName>
        <fullName evidence="2">Uncharacterized protein LOC142169075</fullName>
    </submittedName>
</protein>
<name>A0AC58SN32_TOBAC</name>
<organism evidence="1 2">
    <name type="scientific">Nicotiana tabacum</name>
    <name type="common">Common tobacco</name>
    <dbReference type="NCBI Taxonomy" id="4097"/>
    <lineage>
        <taxon>Eukaryota</taxon>
        <taxon>Viridiplantae</taxon>
        <taxon>Streptophyta</taxon>
        <taxon>Embryophyta</taxon>
        <taxon>Tracheophyta</taxon>
        <taxon>Spermatophyta</taxon>
        <taxon>Magnoliopsida</taxon>
        <taxon>eudicotyledons</taxon>
        <taxon>Gunneridae</taxon>
        <taxon>Pentapetalae</taxon>
        <taxon>asterids</taxon>
        <taxon>lamiids</taxon>
        <taxon>Solanales</taxon>
        <taxon>Solanaceae</taxon>
        <taxon>Nicotianoideae</taxon>
        <taxon>Nicotianeae</taxon>
        <taxon>Nicotiana</taxon>
    </lineage>
</organism>
<evidence type="ECO:0000313" key="1">
    <source>
        <dbReference type="Proteomes" id="UP000790787"/>
    </source>
</evidence>
<reference evidence="1" key="1">
    <citation type="journal article" date="2014" name="Nat. Commun.">
        <title>The tobacco genome sequence and its comparison with those of tomato and potato.</title>
        <authorList>
            <person name="Sierro N."/>
            <person name="Battey J.N."/>
            <person name="Ouadi S."/>
            <person name="Bakaher N."/>
            <person name="Bovet L."/>
            <person name="Willig A."/>
            <person name="Goepfert S."/>
            <person name="Peitsch M.C."/>
            <person name="Ivanov N.V."/>
        </authorList>
    </citation>
    <scope>NUCLEOTIDE SEQUENCE [LARGE SCALE GENOMIC DNA]</scope>
</reference>
<reference evidence="2" key="2">
    <citation type="submission" date="2025-08" db="UniProtKB">
        <authorList>
            <consortium name="RefSeq"/>
        </authorList>
    </citation>
    <scope>IDENTIFICATION</scope>
    <source>
        <tissue evidence="2">Leaf</tissue>
    </source>
</reference>
<accession>A0AC58SN32</accession>
<gene>
    <name evidence="2" type="primary">LOC142169075</name>
</gene>
<keyword evidence="1" id="KW-1185">Reference proteome</keyword>